<dbReference type="InterPro" id="IPR015500">
    <property type="entry name" value="Peptidase_S8_subtilisin-rel"/>
</dbReference>
<keyword evidence="10" id="KW-1185">Reference proteome</keyword>
<keyword evidence="2 5" id="KW-0645">Protease</keyword>
<dbReference type="EMBL" id="FMZE01000001">
    <property type="protein sequence ID" value="SDC05313.1"/>
    <property type="molecule type" value="Genomic_DNA"/>
</dbReference>
<evidence type="ECO:0000259" key="8">
    <source>
        <dbReference type="Pfam" id="PF05922"/>
    </source>
</evidence>
<dbReference type="InterPro" id="IPR036852">
    <property type="entry name" value="Peptidase_S8/S53_dom_sf"/>
</dbReference>
<dbReference type="InterPro" id="IPR000209">
    <property type="entry name" value="Peptidase_S8/S53_dom"/>
</dbReference>
<accession>A0A222VMK9</accession>
<evidence type="ECO:0000256" key="3">
    <source>
        <dbReference type="ARBA" id="ARBA00022801"/>
    </source>
</evidence>
<dbReference type="Pfam" id="PF00082">
    <property type="entry name" value="Peptidase_S8"/>
    <property type="match status" value="1"/>
</dbReference>
<dbReference type="PANTHER" id="PTHR43806">
    <property type="entry name" value="PEPTIDASE S8"/>
    <property type="match status" value="1"/>
</dbReference>
<dbReference type="CDD" id="cd04077">
    <property type="entry name" value="Peptidases_S8_PCSK9_ProteinaseK_like"/>
    <property type="match status" value="1"/>
</dbReference>
<dbReference type="InterPro" id="IPR010259">
    <property type="entry name" value="S8pro/Inhibitor_I9"/>
</dbReference>
<evidence type="ECO:0000259" key="7">
    <source>
        <dbReference type="Pfam" id="PF00082"/>
    </source>
</evidence>
<feature type="domain" description="Peptidase S8/S53" evidence="7">
    <location>
        <begin position="160"/>
        <end position="383"/>
    </location>
</feature>
<reference evidence="9 10" key="1">
    <citation type="submission" date="2016-10" db="EMBL/GenBank/DDBJ databases">
        <authorList>
            <person name="de Groot N.N."/>
        </authorList>
    </citation>
    <scope>NUCLEOTIDE SEQUENCE [LARGE SCALE GENOMIC DNA]</scope>
    <source>
        <strain evidence="9 10">CGMCC 4.5506</strain>
    </source>
</reference>
<dbReference type="Gene3D" id="3.40.50.200">
    <property type="entry name" value="Peptidase S8/S53 domain"/>
    <property type="match status" value="1"/>
</dbReference>
<dbReference type="InterPro" id="IPR023827">
    <property type="entry name" value="Peptidase_S8_Asp-AS"/>
</dbReference>
<dbReference type="PROSITE" id="PS00136">
    <property type="entry name" value="SUBTILASE_ASP"/>
    <property type="match status" value="1"/>
</dbReference>
<keyword evidence="4 5" id="KW-0720">Serine protease</keyword>
<evidence type="ECO:0000256" key="5">
    <source>
        <dbReference type="PROSITE-ProRule" id="PRU01240"/>
    </source>
</evidence>
<dbReference type="PROSITE" id="PS00138">
    <property type="entry name" value="SUBTILASE_SER"/>
    <property type="match status" value="1"/>
</dbReference>
<evidence type="ECO:0000256" key="2">
    <source>
        <dbReference type="ARBA" id="ARBA00022670"/>
    </source>
</evidence>
<dbReference type="KEGG" id="pmad:BAY61_09385"/>
<dbReference type="FunFam" id="3.40.50.200:FF:000014">
    <property type="entry name" value="Proteinase K"/>
    <property type="match status" value="1"/>
</dbReference>
<feature type="active site" description="Charge relay system" evidence="5">
    <location>
        <position position="349"/>
    </location>
</feature>
<evidence type="ECO:0000313" key="9">
    <source>
        <dbReference type="EMBL" id="SDC05313.1"/>
    </source>
</evidence>
<evidence type="ECO:0000313" key="10">
    <source>
        <dbReference type="Proteomes" id="UP000199494"/>
    </source>
</evidence>
<dbReference type="PROSITE" id="PS51892">
    <property type="entry name" value="SUBTILASE"/>
    <property type="match status" value="1"/>
</dbReference>
<protein>
    <submittedName>
        <fullName evidence="9">Serine protease, subtilisin family</fullName>
    </submittedName>
</protein>
<dbReference type="Gene3D" id="3.30.70.80">
    <property type="entry name" value="Peptidase S8 propeptide/proteinase inhibitor I9"/>
    <property type="match status" value="1"/>
</dbReference>
<evidence type="ECO:0000256" key="6">
    <source>
        <dbReference type="RuleBase" id="RU003355"/>
    </source>
</evidence>
<dbReference type="InterPro" id="IPR034193">
    <property type="entry name" value="PCSK9_ProteinaseK-like"/>
</dbReference>
<dbReference type="AlphaFoldDB" id="A0A222VMK9"/>
<dbReference type="OrthoDB" id="9766923at2"/>
<dbReference type="InterPro" id="IPR037045">
    <property type="entry name" value="S8pro/Inhibitor_I9_sf"/>
</dbReference>
<dbReference type="GO" id="GO:0004252">
    <property type="term" value="F:serine-type endopeptidase activity"/>
    <property type="evidence" value="ECO:0007669"/>
    <property type="project" value="UniProtKB-UniRule"/>
</dbReference>
<sequence>MGNARKLRRGLTAGVVVAGVTGVVVAGLGPAQAAPVAEGQILSANTADAVADSYIVVLKKNAVTTTAAAVANAASTLASSAGATVERTYSSALSGFSVSASEAQAKRLAADDSVAYVVQNQRVHASDVQDTPPSWGLDRIDQRDLPLDDAYNYASKADNVTAYVIDTGVAADHPTFGGRASGGADFIDNDDDPTDENGHGTHVAGTIGGEEYGVAKGVQIVPVRVLDANGSGTTEQVVAGIDWVAENASGPSVANMSLGGGVDEALDTAVRGAIEAGVTFGVAAGNESQDAGNTSPARVTEAITVAASDDADAQATFSNYGEVVDLYAPGVDITSSWHDGSENTISGTSMATPHVVGAAALYLADNPDAAPADVEAALTGAATPDKITDPSEGTPNLLLYTGE</sequence>
<feature type="active site" description="Charge relay system" evidence="5">
    <location>
        <position position="166"/>
    </location>
</feature>
<dbReference type="InterPro" id="IPR050131">
    <property type="entry name" value="Peptidase_S8_subtilisin-like"/>
</dbReference>
<feature type="active site" description="Charge relay system" evidence="5">
    <location>
        <position position="199"/>
    </location>
</feature>
<evidence type="ECO:0000256" key="1">
    <source>
        <dbReference type="ARBA" id="ARBA00011073"/>
    </source>
</evidence>
<comment type="similarity">
    <text evidence="1 5 6">Belongs to the peptidase S8 family.</text>
</comment>
<evidence type="ECO:0000256" key="4">
    <source>
        <dbReference type="ARBA" id="ARBA00022825"/>
    </source>
</evidence>
<keyword evidence="3 5" id="KW-0378">Hydrolase</keyword>
<name>A0A222VMK9_9PSEU</name>
<dbReference type="PANTHER" id="PTHR43806:SF11">
    <property type="entry name" value="CEREVISIN-RELATED"/>
    <property type="match status" value="1"/>
</dbReference>
<dbReference type="SUPFAM" id="SSF54897">
    <property type="entry name" value="Protease propeptides/inhibitors"/>
    <property type="match status" value="1"/>
</dbReference>
<dbReference type="Pfam" id="PF05922">
    <property type="entry name" value="Inhibitor_I9"/>
    <property type="match status" value="1"/>
</dbReference>
<feature type="domain" description="Inhibitor I9" evidence="8">
    <location>
        <begin position="53"/>
        <end position="125"/>
    </location>
</feature>
<dbReference type="PRINTS" id="PR00723">
    <property type="entry name" value="SUBTILISIN"/>
</dbReference>
<dbReference type="Proteomes" id="UP000199494">
    <property type="component" value="Unassembled WGS sequence"/>
</dbReference>
<gene>
    <name evidence="9" type="ORF">SAMN05421630_101240</name>
</gene>
<dbReference type="InterPro" id="IPR022398">
    <property type="entry name" value="Peptidase_S8_His-AS"/>
</dbReference>
<dbReference type="GO" id="GO:0005615">
    <property type="term" value="C:extracellular space"/>
    <property type="evidence" value="ECO:0007669"/>
    <property type="project" value="TreeGrafter"/>
</dbReference>
<dbReference type="SUPFAM" id="SSF52743">
    <property type="entry name" value="Subtilisin-like"/>
    <property type="match status" value="1"/>
</dbReference>
<proteinExistence type="inferred from homology"/>
<dbReference type="RefSeq" id="WP_091795185.1">
    <property type="nucleotide sequence ID" value="NZ_CP016353.1"/>
</dbReference>
<organism evidence="9 10">
    <name type="scientific">Prauserella marina</name>
    <dbReference type="NCBI Taxonomy" id="530584"/>
    <lineage>
        <taxon>Bacteria</taxon>
        <taxon>Bacillati</taxon>
        <taxon>Actinomycetota</taxon>
        <taxon>Actinomycetes</taxon>
        <taxon>Pseudonocardiales</taxon>
        <taxon>Pseudonocardiaceae</taxon>
        <taxon>Prauserella</taxon>
    </lineage>
</organism>
<dbReference type="STRING" id="530584.SAMN05421630_101240"/>
<dbReference type="PROSITE" id="PS00137">
    <property type="entry name" value="SUBTILASE_HIS"/>
    <property type="match status" value="1"/>
</dbReference>
<dbReference type="InterPro" id="IPR023828">
    <property type="entry name" value="Peptidase_S8_Ser-AS"/>
</dbReference>
<dbReference type="GO" id="GO:0006508">
    <property type="term" value="P:proteolysis"/>
    <property type="evidence" value="ECO:0007669"/>
    <property type="project" value="UniProtKB-KW"/>
</dbReference>